<feature type="active site" description="Nucleophile" evidence="3">
    <location>
        <position position="110"/>
    </location>
</feature>
<feature type="active site" description="Charge relay system" evidence="3">
    <location>
        <position position="241"/>
    </location>
</feature>
<dbReference type="Proteomes" id="UP000070452">
    <property type="component" value="Unassembled WGS sequence"/>
</dbReference>
<dbReference type="Gene3D" id="3.40.50.10740">
    <property type="entry name" value="Class I glutamine amidotransferase-like"/>
    <property type="match status" value="1"/>
</dbReference>
<feature type="active site" description="Charge relay system" evidence="3">
    <location>
        <position position="307"/>
    </location>
</feature>
<dbReference type="Pfam" id="PF02016">
    <property type="entry name" value="Peptidase_S66"/>
    <property type="match status" value="1"/>
</dbReference>
<dbReference type="InterPro" id="IPR027478">
    <property type="entry name" value="LdcA_N"/>
</dbReference>
<dbReference type="InterPro" id="IPR027461">
    <property type="entry name" value="Carboxypeptidase_A_C_sf"/>
</dbReference>
<dbReference type="Gene3D" id="3.50.30.60">
    <property type="entry name" value="LD-carboxypeptidase A C-terminal domain-like"/>
    <property type="match status" value="1"/>
</dbReference>
<dbReference type="PIRSF" id="PIRSF028757">
    <property type="entry name" value="LD-carboxypeptidase"/>
    <property type="match status" value="1"/>
</dbReference>
<feature type="domain" description="LD-carboxypeptidase N-terminal" evidence="4">
    <location>
        <begin position="13"/>
        <end position="130"/>
    </location>
</feature>
<evidence type="ECO:0000256" key="3">
    <source>
        <dbReference type="PIRSR" id="PIRSR028757-1"/>
    </source>
</evidence>
<organism evidence="6 7">
    <name type="scientific">Enterococcus faecium</name>
    <name type="common">Streptococcus faecium</name>
    <dbReference type="NCBI Taxonomy" id="1352"/>
    <lineage>
        <taxon>Bacteria</taxon>
        <taxon>Bacillati</taxon>
        <taxon>Bacillota</taxon>
        <taxon>Bacilli</taxon>
        <taxon>Lactobacillales</taxon>
        <taxon>Enterococcaceae</taxon>
        <taxon>Enterococcus</taxon>
    </lineage>
</organism>
<dbReference type="EMBL" id="LRHK01000001">
    <property type="protein sequence ID" value="KWX18977.1"/>
    <property type="molecule type" value="Genomic_DNA"/>
</dbReference>
<dbReference type="InterPro" id="IPR040449">
    <property type="entry name" value="Peptidase_S66_N"/>
</dbReference>
<evidence type="ECO:0000259" key="5">
    <source>
        <dbReference type="Pfam" id="PF17676"/>
    </source>
</evidence>
<reference evidence="6 7" key="1">
    <citation type="submission" date="2016-01" db="EMBL/GenBank/DDBJ databases">
        <title>Molecular Mechanisms for transfer of large genomic segments between Enterococcus faecium strains.</title>
        <authorList>
            <person name="Garcia-Solache M.A."/>
            <person name="Lebreton F."/>
            <person name="Mclaughlin R.E."/>
            <person name="Whiteaker J.D."/>
            <person name="Gilmore M.S."/>
            <person name="Rice L.B."/>
        </authorList>
    </citation>
    <scope>NUCLEOTIDE SEQUENCE [LARGE SCALE GENOMIC DNA]</scope>
    <source>
        <strain evidence="6 7">D344RRF x C68</strain>
    </source>
</reference>
<name>A0A132P9Q2_ENTFC</name>
<dbReference type="CDD" id="cd07062">
    <property type="entry name" value="Peptidase_S66_mccF_like"/>
    <property type="match status" value="1"/>
</dbReference>
<accession>A0A132P9Q2</accession>
<evidence type="ECO:0000256" key="2">
    <source>
        <dbReference type="ARBA" id="ARBA00022801"/>
    </source>
</evidence>
<evidence type="ECO:0000313" key="6">
    <source>
        <dbReference type="EMBL" id="KWX18977.1"/>
    </source>
</evidence>
<protein>
    <submittedName>
        <fullName evidence="6">Peptidase S66</fullName>
    </submittedName>
</protein>
<comment type="caution">
    <text evidence="6">The sequence shown here is derived from an EMBL/GenBank/DDBJ whole genome shotgun (WGS) entry which is preliminary data.</text>
</comment>
<dbReference type="InterPro" id="IPR003507">
    <property type="entry name" value="S66_fam"/>
</dbReference>
<dbReference type="SUPFAM" id="SSF141986">
    <property type="entry name" value="LD-carboxypeptidase A C-terminal domain-like"/>
    <property type="match status" value="1"/>
</dbReference>
<dbReference type="PANTHER" id="PTHR30237">
    <property type="entry name" value="MURAMOYLTETRAPEPTIDE CARBOXYPEPTIDASE"/>
    <property type="match status" value="1"/>
</dbReference>
<evidence type="ECO:0000256" key="1">
    <source>
        <dbReference type="ARBA" id="ARBA00010233"/>
    </source>
</evidence>
<evidence type="ECO:0000313" key="7">
    <source>
        <dbReference type="Proteomes" id="UP000070452"/>
    </source>
</evidence>
<feature type="domain" description="LD-carboxypeptidase C-terminal" evidence="5">
    <location>
        <begin position="201"/>
        <end position="322"/>
    </location>
</feature>
<evidence type="ECO:0000259" key="4">
    <source>
        <dbReference type="Pfam" id="PF02016"/>
    </source>
</evidence>
<dbReference type="Pfam" id="PF17676">
    <property type="entry name" value="Peptidase_S66C"/>
    <property type="match status" value="1"/>
</dbReference>
<dbReference type="GO" id="GO:0016787">
    <property type="term" value="F:hydrolase activity"/>
    <property type="evidence" value="ECO:0007669"/>
    <property type="project" value="UniProtKB-KW"/>
</dbReference>
<dbReference type="PANTHER" id="PTHR30237:SF5">
    <property type="entry name" value="CARBOXYPEPTIDASE VC_A0337-RELATED"/>
    <property type="match status" value="1"/>
</dbReference>
<dbReference type="RefSeq" id="WP_002317625.1">
    <property type="nucleotide sequence ID" value="NZ_CABEEM010000001.1"/>
</dbReference>
<gene>
    <name evidence="6" type="ORF">AWT83_11040</name>
</gene>
<dbReference type="InterPro" id="IPR040921">
    <property type="entry name" value="Peptidase_S66C"/>
</dbReference>
<keyword evidence="2" id="KW-0378">Hydrolase</keyword>
<comment type="similarity">
    <text evidence="1">Belongs to the peptidase S66 family.</text>
</comment>
<proteinExistence type="inferred from homology"/>
<dbReference type="InterPro" id="IPR029062">
    <property type="entry name" value="Class_I_gatase-like"/>
</dbReference>
<dbReference type="SUPFAM" id="SSF52317">
    <property type="entry name" value="Class I glutamine amidotransferase-like"/>
    <property type="match status" value="1"/>
</dbReference>
<sequence length="336" mass="37868">MISYPLLERNATIGVTAPSSGVSEEHHSLLESALKRMEEKSFQVVTGKTLWTQDKEKSGPARKRADEFNQMMQDENIQMIFPPWGGELLIEILDFVDFDALQPKWIVGYSDISTLLLAVTLKTGIATAHGTNLIDLRGEYLDETTAMWESVLKTREGESILQQSSEKYQKVWPHEHSSSSVFHLTEPTNWQSVSGDAVRMKGRLLGGCIDTIRHLIGTPYGDVQSFKRKYNDGKPILWFLENCELSSVDLRRSLVQMKLAGWFDGSSGIMFGRSAAEDLLDYKMKDVYEDLSKELKLPILYDIDCGHVPPQLTLINGAYAEVAVEDRKATVLQTFI</sequence>
<dbReference type="AlphaFoldDB" id="A0A132P9Q2"/>